<evidence type="ECO:0000313" key="2">
    <source>
        <dbReference type="EMBL" id="KAK1771028.1"/>
    </source>
</evidence>
<dbReference type="GeneID" id="85306008"/>
<name>A0AAJ0FQ82_9PEZI</name>
<keyword evidence="1" id="KW-0472">Membrane</keyword>
<reference evidence="2" key="1">
    <citation type="submission" date="2023-06" db="EMBL/GenBank/DDBJ databases">
        <title>Genome-scale phylogeny and comparative genomics of the fungal order Sordariales.</title>
        <authorList>
            <consortium name="Lawrence Berkeley National Laboratory"/>
            <person name="Hensen N."/>
            <person name="Bonometti L."/>
            <person name="Westerberg I."/>
            <person name="Brannstrom I.O."/>
            <person name="Guillou S."/>
            <person name="Cros-Aarteil S."/>
            <person name="Calhoun S."/>
            <person name="Haridas S."/>
            <person name="Kuo A."/>
            <person name="Mondo S."/>
            <person name="Pangilinan J."/>
            <person name="Riley R."/>
            <person name="Labutti K."/>
            <person name="Andreopoulos B."/>
            <person name="Lipzen A."/>
            <person name="Chen C."/>
            <person name="Yanf M."/>
            <person name="Daum C."/>
            <person name="Ng V."/>
            <person name="Clum A."/>
            <person name="Steindorff A."/>
            <person name="Ohm R."/>
            <person name="Martin F."/>
            <person name="Silar P."/>
            <person name="Natvig D."/>
            <person name="Lalanne C."/>
            <person name="Gautier V."/>
            <person name="Ament-Velasquez S.L."/>
            <person name="Kruys A."/>
            <person name="Hutchinson M.I."/>
            <person name="Powell A.J."/>
            <person name="Barry K."/>
            <person name="Miller A.N."/>
            <person name="Grigoriev I.V."/>
            <person name="Debuchy R."/>
            <person name="Gladieux P."/>
            <person name="Thoren M.H."/>
            <person name="Johannesson H."/>
        </authorList>
    </citation>
    <scope>NUCLEOTIDE SEQUENCE</scope>
    <source>
        <strain evidence="2">8032-3</strain>
    </source>
</reference>
<dbReference type="PROSITE" id="PS51257">
    <property type="entry name" value="PROKAR_LIPOPROTEIN"/>
    <property type="match status" value="1"/>
</dbReference>
<gene>
    <name evidence="2" type="ORF">QBC33DRAFT_227479</name>
</gene>
<dbReference type="RefSeq" id="XP_060287241.1">
    <property type="nucleotide sequence ID" value="XM_060422821.1"/>
</dbReference>
<keyword evidence="1" id="KW-1133">Transmembrane helix</keyword>
<feature type="transmembrane region" description="Helical" evidence="1">
    <location>
        <begin position="12"/>
        <end position="34"/>
    </location>
</feature>
<organism evidence="2 3">
    <name type="scientific">Phialemonium atrogriseum</name>
    <dbReference type="NCBI Taxonomy" id="1093897"/>
    <lineage>
        <taxon>Eukaryota</taxon>
        <taxon>Fungi</taxon>
        <taxon>Dikarya</taxon>
        <taxon>Ascomycota</taxon>
        <taxon>Pezizomycotina</taxon>
        <taxon>Sordariomycetes</taxon>
        <taxon>Sordariomycetidae</taxon>
        <taxon>Cephalothecales</taxon>
        <taxon>Cephalothecaceae</taxon>
        <taxon>Phialemonium</taxon>
    </lineage>
</organism>
<protein>
    <submittedName>
        <fullName evidence="2">Uncharacterized protein</fullName>
    </submittedName>
</protein>
<dbReference type="EMBL" id="MU838999">
    <property type="protein sequence ID" value="KAK1771028.1"/>
    <property type="molecule type" value="Genomic_DNA"/>
</dbReference>
<accession>A0AAJ0FQ82</accession>
<comment type="caution">
    <text evidence="2">The sequence shown here is derived from an EMBL/GenBank/DDBJ whole genome shotgun (WGS) entry which is preliminary data.</text>
</comment>
<dbReference type="Proteomes" id="UP001244011">
    <property type="component" value="Unassembled WGS sequence"/>
</dbReference>
<evidence type="ECO:0000313" key="3">
    <source>
        <dbReference type="Proteomes" id="UP001244011"/>
    </source>
</evidence>
<keyword evidence="1" id="KW-0812">Transmembrane</keyword>
<keyword evidence="3" id="KW-1185">Reference proteome</keyword>
<proteinExistence type="predicted"/>
<sequence>MNKKDSSSLGPPVSASIFIFIFILSCPLCLPMVLDTGRRWISILRLRDGQLQVFLESRAREAACLVSRDVRRWALQFYRPPFLPPFEFPPSWMYFSSDKQNVSYLGGDRPGLTFHFDRDVGETEAGERERSDGPVVSSGHALCLFHAVGRSTIIGNPPRRALNPCWTLPICGICPATLLGGCP</sequence>
<evidence type="ECO:0000256" key="1">
    <source>
        <dbReference type="SAM" id="Phobius"/>
    </source>
</evidence>
<dbReference type="AlphaFoldDB" id="A0AAJ0FQ82"/>